<dbReference type="Proteomes" id="UP000027120">
    <property type="component" value="Unassembled WGS sequence"/>
</dbReference>
<feature type="transmembrane region" description="Helical" evidence="1">
    <location>
        <begin position="107"/>
        <end position="127"/>
    </location>
</feature>
<organism evidence="2 3">
    <name type="scientific">Citrus sinensis</name>
    <name type="common">Sweet orange</name>
    <name type="synonym">Citrus aurantium var. sinensis</name>
    <dbReference type="NCBI Taxonomy" id="2711"/>
    <lineage>
        <taxon>Eukaryota</taxon>
        <taxon>Viridiplantae</taxon>
        <taxon>Streptophyta</taxon>
        <taxon>Embryophyta</taxon>
        <taxon>Tracheophyta</taxon>
        <taxon>Spermatophyta</taxon>
        <taxon>Magnoliopsida</taxon>
        <taxon>eudicotyledons</taxon>
        <taxon>Gunneridae</taxon>
        <taxon>Pentapetalae</taxon>
        <taxon>rosids</taxon>
        <taxon>malvids</taxon>
        <taxon>Sapindales</taxon>
        <taxon>Rutaceae</taxon>
        <taxon>Aurantioideae</taxon>
        <taxon>Citrus</taxon>
    </lineage>
</organism>
<feature type="non-terminal residue" evidence="2">
    <location>
        <position position="163"/>
    </location>
</feature>
<protein>
    <submittedName>
        <fullName evidence="2">Uncharacterized protein</fullName>
    </submittedName>
</protein>
<keyword evidence="3" id="KW-1185">Reference proteome</keyword>
<feature type="transmembrane region" description="Helical" evidence="1">
    <location>
        <begin position="80"/>
        <end position="101"/>
    </location>
</feature>
<keyword evidence="1" id="KW-0472">Membrane</keyword>
<gene>
    <name evidence="2" type="ORF">CISIN_1g0291632mg</name>
</gene>
<reference evidence="2 3" key="1">
    <citation type="submission" date="2014-04" db="EMBL/GenBank/DDBJ databases">
        <authorList>
            <consortium name="International Citrus Genome Consortium"/>
            <person name="Gmitter F."/>
            <person name="Chen C."/>
            <person name="Farmerie W."/>
            <person name="Harkins T."/>
            <person name="Desany B."/>
            <person name="Mohiuddin M."/>
            <person name="Kodira C."/>
            <person name="Borodovsky M."/>
            <person name="Lomsadze A."/>
            <person name="Burns P."/>
            <person name="Jenkins J."/>
            <person name="Prochnik S."/>
            <person name="Shu S."/>
            <person name="Chapman J."/>
            <person name="Pitluck S."/>
            <person name="Schmutz J."/>
            <person name="Rokhsar D."/>
        </authorList>
    </citation>
    <scope>NUCLEOTIDE SEQUENCE</scope>
</reference>
<keyword evidence="1" id="KW-1133">Transmembrane helix</keyword>
<dbReference type="AlphaFoldDB" id="A0A067DA66"/>
<accession>A0A067DA66</accession>
<keyword evidence="1" id="KW-0812">Transmembrane</keyword>
<evidence type="ECO:0000313" key="3">
    <source>
        <dbReference type="Proteomes" id="UP000027120"/>
    </source>
</evidence>
<sequence length="163" mass="18372">MNFLIDLRFLFLPLLNLIIFFLFLKAQDGNSWDVQDGTSKILLYPMLKLQFCFLIPAVVIPLLLFLLTPIRVPLKVSRPISVSCGELSVLLAVSAVASVILAPSLFLVAYLCLIILSLCYAMLASLFQHFFYWLRRLTVVIVTSVNAHLLAPHQVEQPIEQAQ</sequence>
<evidence type="ECO:0000313" key="2">
    <source>
        <dbReference type="EMBL" id="KDO38460.1"/>
    </source>
</evidence>
<proteinExistence type="predicted"/>
<dbReference type="EMBL" id="KK788026">
    <property type="protein sequence ID" value="KDO38460.1"/>
    <property type="molecule type" value="Genomic_DNA"/>
</dbReference>
<feature type="transmembrane region" description="Helical" evidence="1">
    <location>
        <begin position="7"/>
        <end position="26"/>
    </location>
</feature>
<evidence type="ECO:0000256" key="1">
    <source>
        <dbReference type="SAM" id="Phobius"/>
    </source>
</evidence>
<feature type="transmembrane region" description="Helical" evidence="1">
    <location>
        <begin position="46"/>
        <end position="68"/>
    </location>
</feature>
<name>A0A067DA66_CITSI</name>